<dbReference type="InterPro" id="IPR017853">
    <property type="entry name" value="GH"/>
</dbReference>
<dbReference type="InterPro" id="IPR006311">
    <property type="entry name" value="TAT_signal"/>
</dbReference>
<gene>
    <name evidence="2" type="ORF">HLB23_08240</name>
</gene>
<reference evidence="2 3" key="1">
    <citation type="submission" date="2020-05" db="EMBL/GenBank/DDBJ databases">
        <title>MicrobeNet Type strains.</title>
        <authorList>
            <person name="Nicholson A.C."/>
        </authorList>
    </citation>
    <scope>NUCLEOTIDE SEQUENCE [LARGE SCALE GENOMIC DNA]</scope>
    <source>
        <strain evidence="2 3">JCM 3224</strain>
    </source>
</reference>
<sequence>MPAVNRRDFLARAAAIAGGAAALTVAGASLAPTASARSSLGTLLDYAGGVPDAQSIADAGHIGVIRYVSDRRPGAEWMAGKPLLAGEVDALRALGLTIVSNYQFGKGPTADWRGGLEAGKQHAERGITLHNAAGGPDTAPIYASIDDNPDDWEFENLIAPYLEGWESVIGSERTGVYANSPTIDWARAAGLGSWFWQHNWGTPTGFVHPDAHLHQFEIDKRSVGGVGVDVNAVLSPDYGQW</sequence>
<accession>A0A849BUJ8</accession>
<proteinExistence type="predicted"/>
<dbReference type="AlphaFoldDB" id="A0A849BUJ8"/>
<keyword evidence="3" id="KW-1185">Reference proteome</keyword>
<dbReference type="PROSITE" id="PS51318">
    <property type="entry name" value="TAT"/>
    <property type="match status" value="1"/>
</dbReference>
<dbReference type="SUPFAM" id="SSF51445">
    <property type="entry name" value="(Trans)glycosidases"/>
    <property type="match status" value="1"/>
</dbReference>
<dbReference type="Pfam" id="PF08924">
    <property type="entry name" value="Rv2525c_GlyHyd-like"/>
    <property type="match status" value="1"/>
</dbReference>
<comment type="caution">
    <text evidence="2">The sequence shown here is derived from an EMBL/GenBank/DDBJ whole genome shotgun (WGS) entry which is preliminary data.</text>
</comment>
<evidence type="ECO:0000313" key="2">
    <source>
        <dbReference type="EMBL" id="NNH69854.1"/>
    </source>
</evidence>
<name>A0A849BUJ8_9NOCA</name>
<evidence type="ECO:0000259" key="1">
    <source>
        <dbReference type="Pfam" id="PF08924"/>
    </source>
</evidence>
<feature type="domain" description="Rv2525c-like glycoside hydrolase-like" evidence="1">
    <location>
        <begin position="54"/>
        <end position="233"/>
    </location>
</feature>
<evidence type="ECO:0000313" key="3">
    <source>
        <dbReference type="Proteomes" id="UP000586827"/>
    </source>
</evidence>
<dbReference type="InterPro" id="IPR015020">
    <property type="entry name" value="Rv2525c-like_Glyco_Hydro-like"/>
</dbReference>
<dbReference type="Proteomes" id="UP000586827">
    <property type="component" value="Unassembled WGS sequence"/>
</dbReference>
<organism evidence="2 3">
    <name type="scientific">Nocardia uniformis</name>
    <dbReference type="NCBI Taxonomy" id="53432"/>
    <lineage>
        <taxon>Bacteria</taxon>
        <taxon>Bacillati</taxon>
        <taxon>Actinomycetota</taxon>
        <taxon>Actinomycetes</taxon>
        <taxon>Mycobacteriales</taxon>
        <taxon>Nocardiaceae</taxon>
        <taxon>Nocardia</taxon>
    </lineage>
</organism>
<dbReference type="EMBL" id="JABELX010000003">
    <property type="protein sequence ID" value="NNH69854.1"/>
    <property type="molecule type" value="Genomic_DNA"/>
</dbReference>
<protein>
    <submittedName>
        <fullName evidence="2">DUF1906 domain-containing protein</fullName>
    </submittedName>
</protein>
<dbReference type="Gene3D" id="3.20.20.80">
    <property type="entry name" value="Glycosidases"/>
    <property type="match status" value="1"/>
</dbReference>